<evidence type="ECO:0000313" key="3">
    <source>
        <dbReference type="Proteomes" id="UP001054252"/>
    </source>
</evidence>
<evidence type="ECO:0000313" key="2">
    <source>
        <dbReference type="EMBL" id="GKV51838.1"/>
    </source>
</evidence>
<comment type="caution">
    <text evidence="2">The sequence shown here is derived from an EMBL/GenBank/DDBJ whole genome shotgun (WGS) entry which is preliminary data.</text>
</comment>
<evidence type="ECO:0000256" key="1">
    <source>
        <dbReference type="SAM" id="MobiDB-lite"/>
    </source>
</evidence>
<proteinExistence type="predicted"/>
<reference evidence="2 3" key="1">
    <citation type="journal article" date="2021" name="Commun. Biol.">
        <title>The genome of Shorea leprosula (Dipterocarpaceae) highlights the ecological relevance of drought in aseasonal tropical rainforests.</title>
        <authorList>
            <person name="Ng K.K.S."/>
            <person name="Kobayashi M.J."/>
            <person name="Fawcett J.A."/>
            <person name="Hatakeyama M."/>
            <person name="Paape T."/>
            <person name="Ng C.H."/>
            <person name="Ang C.C."/>
            <person name="Tnah L.H."/>
            <person name="Lee C.T."/>
            <person name="Nishiyama T."/>
            <person name="Sese J."/>
            <person name="O'Brien M.J."/>
            <person name="Copetti D."/>
            <person name="Mohd Noor M.I."/>
            <person name="Ong R.C."/>
            <person name="Putra M."/>
            <person name="Sireger I.Z."/>
            <person name="Indrioko S."/>
            <person name="Kosugi Y."/>
            <person name="Izuno A."/>
            <person name="Isagi Y."/>
            <person name="Lee S.L."/>
            <person name="Shimizu K.K."/>
        </authorList>
    </citation>
    <scope>NUCLEOTIDE SEQUENCE [LARGE SCALE GENOMIC DNA]</scope>
    <source>
        <strain evidence="2">214</strain>
    </source>
</reference>
<name>A0AAV5MQW1_9ROSI</name>
<feature type="compositionally biased region" description="Polar residues" evidence="1">
    <location>
        <begin position="1"/>
        <end position="15"/>
    </location>
</feature>
<feature type="region of interest" description="Disordered" evidence="1">
    <location>
        <begin position="1"/>
        <end position="34"/>
    </location>
</feature>
<keyword evidence="3" id="KW-1185">Reference proteome</keyword>
<dbReference type="Proteomes" id="UP001054252">
    <property type="component" value="Unassembled WGS sequence"/>
</dbReference>
<gene>
    <name evidence="2" type="ORF">SLEP1_g58462</name>
</gene>
<feature type="compositionally biased region" description="Low complexity" evidence="1">
    <location>
        <begin position="24"/>
        <end position="34"/>
    </location>
</feature>
<dbReference type="AlphaFoldDB" id="A0AAV5MQW1"/>
<sequence length="34" mass="3853">MQGSKYMFSSKSFTKPGQRRKEVSSSSTSTSHWP</sequence>
<dbReference type="EMBL" id="BPVZ01000549">
    <property type="protein sequence ID" value="GKV51838.1"/>
    <property type="molecule type" value="Genomic_DNA"/>
</dbReference>
<protein>
    <submittedName>
        <fullName evidence="2">Uncharacterized protein</fullName>
    </submittedName>
</protein>
<accession>A0AAV5MQW1</accession>
<organism evidence="2 3">
    <name type="scientific">Rubroshorea leprosula</name>
    <dbReference type="NCBI Taxonomy" id="152421"/>
    <lineage>
        <taxon>Eukaryota</taxon>
        <taxon>Viridiplantae</taxon>
        <taxon>Streptophyta</taxon>
        <taxon>Embryophyta</taxon>
        <taxon>Tracheophyta</taxon>
        <taxon>Spermatophyta</taxon>
        <taxon>Magnoliopsida</taxon>
        <taxon>eudicotyledons</taxon>
        <taxon>Gunneridae</taxon>
        <taxon>Pentapetalae</taxon>
        <taxon>rosids</taxon>
        <taxon>malvids</taxon>
        <taxon>Malvales</taxon>
        <taxon>Dipterocarpaceae</taxon>
        <taxon>Rubroshorea</taxon>
    </lineage>
</organism>